<protein>
    <submittedName>
        <fullName evidence="2">SRPBCC family protein</fullName>
    </submittedName>
</protein>
<dbReference type="InterPro" id="IPR019587">
    <property type="entry name" value="Polyketide_cyclase/dehydratase"/>
</dbReference>
<dbReference type="EMBL" id="JAVKGT010000010">
    <property type="protein sequence ID" value="MDR5711548.1"/>
    <property type="molecule type" value="Genomic_DNA"/>
</dbReference>
<sequence length="175" mass="19060">MGTPETGTPEKSSAPQPIRAGEHAVGYAVTLPVPAEKVWALVSNPHRHHELDGSGTVRDRAVGPHVLSEGARFSVHMRKFGLPYRLPLKVTRARAPEAGTGTGGVVEWRQPTGHRWRWEMQPINDGEATVVTETYDATGQNPLARAVLSAVKVPAENARNIRASLERLQQLMAPQ</sequence>
<dbReference type="Pfam" id="PF10604">
    <property type="entry name" value="Polyketide_cyc2"/>
    <property type="match status" value="1"/>
</dbReference>
<feature type="compositionally biased region" description="Polar residues" evidence="1">
    <location>
        <begin position="1"/>
        <end position="15"/>
    </location>
</feature>
<dbReference type="SUPFAM" id="SSF55961">
    <property type="entry name" value="Bet v1-like"/>
    <property type="match status" value="1"/>
</dbReference>
<proteinExistence type="predicted"/>
<dbReference type="RefSeq" id="WP_310536931.1">
    <property type="nucleotide sequence ID" value="NZ_BAAAOC010000020.1"/>
</dbReference>
<dbReference type="InterPro" id="IPR023393">
    <property type="entry name" value="START-like_dom_sf"/>
</dbReference>
<feature type="region of interest" description="Disordered" evidence="1">
    <location>
        <begin position="1"/>
        <end position="20"/>
    </location>
</feature>
<reference evidence="3" key="1">
    <citation type="submission" date="2023-07" db="EMBL/GenBank/DDBJ databases">
        <title>Description of three actinobacteria isolated from air of manufacturing shop in a pharmaceutical factory.</title>
        <authorList>
            <person name="Zhang D.-F."/>
        </authorList>
    </citation>
    <scope>NUCLEOTIDE SEQUENCE [LARGE SCALE GENOMIC DNA]</scope>
    <source>
        <strain evidence="3">CCTCC AB 207010</strain>
    </source>
</reference>
<comment type="caution">
    <text evidence="2">The sequence shown here is derived from an EMBL/GenBank/DDBJ whole genome shotgun (WGS) entry which is preliminary data.</text>
</comment>
<evidence type="ECO:0000313" key="2">
    <source>
        <dbReference type="EMBL" id="MDR5711548.1"/>
    </source>
</evidence>
<organism evidence="2 3">
    <name type="scientific">Nesterenkonia flava</name>
    <dbReference type="NCBI Taxonomy" id="469799"/>
    <lineage>
        <taxon>Bacteria</taxon>
        <taxon>Bacillati</taxon>
        <taxon>Actinomycetota</taxon>
        <taxon>Actinomycetes</taxon>
        <taxon>Micrococcales</taxon>
        <taxon>Micrococcaceae</taxon>
        <taxon>Nesterenkonia</taxon>
    </lineage>
</organism>
<dbReference type="Proteomes" id="UP001260872">
    <property type="component" value="Unassembled WGS sequence"/>
</dbReference>
<evidence type="ECO:0000256" key="1">
    <source>
        <dbReference type="SAM" id="MobiDB-lite"/>
    </source>
</evidence>
<keyword evidence="3" id="KW-1185">Reference proteome</keyword>
<name>A0ABU1FSF9_9MICC</name>
<accession>A0ABU1FSF9</accession>
<dbReference type="Gene3D" id="3.30.530.20">
    <property type="match status" value="1"/>
</dbReference>
<gene>
    <name evidence="2" type="ORF">RH857_05290</name>
</gene>
<evidence type="ECO:0000313" key="3">
    <source>
        <dbReference type="Proteomes" id="UP001260872"/>
    </source>
</evidence>